<organism evidence="1 2">
    <name type="scientific">Thalassospira lucentensis</name>
    <dbReference type="NCBI Taxonomy" id="168935"/>
    <lineage>
        <taxon>Bacteria</taxon>
        <taxon>Pseudomonadati</taxon>
        <taxon>Pseudomonadota</taxon>
        <taxon>Alphaproteobacteria</taxon>
        <taxon>Rhodospirillales</taxon>
        <taxon>Thalassospiraceae</taxon>
        <taxon>Thalassospira</taxon>
    </lineage>
</organism>
<protein>
    <recommendedName>
        <fullName evidence="3">HAD family hydrolase</fullName>
    </recommendedName>
</protein>
<proteinExistence type="predicted"/>
<dbReference type="Gene3D" id="3.40.50.1000">
    <property type="entry name" value="HAD superfamily/HAD-like"/>
    <property type="match status" value="2"/>
</dbReference>
<reference evidence="1 2" key="1">
    <citation type="submission" date="2015-12" db="EMBL/GenBank/DDBJ databases">
        <title>Genome sequence of Thalassospira lucentensis MCCC 1A02072.</title>
        <authorList>
            <person name="Lu L."/>
            <person name="Lai Q."/>
            <person name="Shao Z."/>
            <person name="Qian P."/>
        </authorList>
    </citation>
    <scope>NUCLEOTIDE SEQUENCE [LARGE SCALE GENOMIC DNA]</scope>
    <source>
        <strain evidence="1 2">MCCC 1A02072</strain>
    </source>
</reference>
<evidence type="ECO:0008006" key="3">
    <source>
        <dbReference type="Google" id="ProtNLM"/>
    </source>
</evidence>
<gene>
    <name evidence="1" type="ORF">AUP42_11015</name>
</gene>
<dbReference type="InterPro" id="IPR036412">
    <property type="entry name" value="HAD-like_sf"/>
</dbReference>
<evidence type="ECO:0000313" key="2">
    <source>
        <dbReference type="Proteomes" id="UP000076335"/>
    </source>
</evidence>
<dbReference type="EMBL" id="LPVY01000003">
    <property type="protein sequence ID" value="KZB68000.1"/>
    <property type="molecule type" value="Genomic_DNA"/>
</dbReference>
<dbReference type="RefSeq" id="WP_062948737.1">
    <property type="nucleotide sequence ID" value="NZ_LPVY01000003.1"/>
</dbReference>
<dbReference type="InterPro" id="IPR006357">
    <property type="entry name" value="HAD-SF_hydro_IIA"/>
</dbReference>
<name>A0A154L9K0_9PROT</name>
<evidence type="ECO:0000313" key="1">
    <source>
        <dbReference type="EMBL" id="KZB68000.1"/>
    </source>
</evidence>
<dbReference type="PANTHER" id="PTHR19288">
    <property type="entry name" value="4-NITROPHENYLPHOSPHATASE-RELATED"/>
    <property type="match status" value="1"/>
</dbReference>
<dbReference type="Pfam" id="PF13344">
    <property type="entry name" value="Hydrolase_6"/>
    <property type="match status" value="1"/>
</dbReference>
<dbReference type="GO" id="GO:0005737">
    <property type="term" value="C:cytoplasm"/>
    <property type="evidence" value="ECO:0007669"/>
    <property type="project" value="TreeGrafter"/>
</dbReference>
<accession>A0A154L9K0</accession>
<dbReference type="InterPro" id="IPR023214">
    <property type="entry name" value="HAD_sf"/>
</dbReference>
<comment type="caution">
    <text evidence="1">The sequence shown here is derived from an EMBL/GenBank/DDBJ whole genome shotgun (WGS) entry which is preliminary data.</text>
</comment>
<sequence>MSINRPKLSFEQAIAAYLQYAPRLPQVDPASVPAKTQYVGNLLEIADQFDLIVFDAFGVLNSGAQAIPGAVETVAALQKSGKKLAVVTNDASSSAEAILARHRGRGFDFNTTNLISSQQFVAPMMETYRDLSHWGAMAPVHWPFDILPGRVEPLGADRALYDAVDGFVLIDSENWSDIQQNHLEESLAANPRPILVGNPDICAPMGAFLSVESGYFAHKAADRCNVIPDCVGKPYGHVFDEVLRRHPDISRDRVLMVGDTIHTDVLGGLAAGIKTLLVHQGGFLDGQDDIESLFEKSGLRPHFCARAIGHGIDVSGAKSEACCA</sequence>
<dbReference type="PANTHER" id="PTHR19288:SF90">
    <property type="entry name" value="OS08G0542600 PROTEIN"/>
    <property type="match status" value="1"/>
</dbReference>
<dbReference type="OrthoDB" id="148966at2"/>
<dbReference type="Proteomes" id="UP000076335">
    <property type="component" value="Unassembled WGS sequence"/>
</dbReference>
<dbReference type="Pfam" id="PF13242">
    <property type="entry name" value="Hydrolase_like"/>
    <property type="match status" value="1"/>
</dbReference>
<dbReference type="GO" id="GO:0016791">
    <property type="term" value="F:phosphatase activity"/>
    <property type="evidence" value="ECO:0007669"/>
    <property type="project" value="TreeGrafter"/>
</dbReference>
<dbReference type="SUPFAM" id="SSF56784">
    <property type="entry name" value="HAD-like"/>
    <property type="match status" value="1"/>
</dbReference>
<dbReference type="AlphaFoldDB" id="A0A154L9K0"/>